<evidence type="ECO:0000259" key="2">
    <source>
        <dbReference type="Pfam" id="PF24100"/>
    </source>
</evidence>
<name>A0A090MY52_STRRB</name>
<keyword evidence="1" id="KW-0812">Transmembrane</keyword>
<dbReference type="RefSeq" id="XP_024505779.1">
    <property type="nucleotide sequence ID" value="XM_024652176.1"/>
</dbReference>
<dbReference type="AlphaFoldDB" id="A0A090MY52"/>
<dbReference type="GeneID" id="36378943"/>
<reference evidence="4" key="1">
    <citation type="submission" date="2014-09" db="EMBL/GenBank/DDBJ databases">
        <authorList>
            <person name="Martin A.A."/>
        </authorList>
    </citation>
    <scope>NUCLEOTIDE SEQUENCE</scope>
    <source>
        <strain evidence="4">ED321</strain>
    </source>
</reference>
<dbReference type="OrthoDB" id="5874910at2759"/>
<proteinExistence type="predicted"/>
<evidence type="ECO:0000313" key="3">
    <source>
        <dbReference type="EMBL" id="CEF66579.2"/>
    </source>
</evidence>
<dbReference type="Proteomes" id="UP000035682">
    <property type="component" value="Unplaced"/>
</dbReference>
<evidence type="ECO:0000313" key="6">
    <source>
        <dbReference type="WormBase" id="SRAE_2000124700"/>
    </source>
</evidence>
<keyword evidence="4" id="KW-1185">Reference proteome</keyword>
<dbReference type="WormBase" id="SRAE_2000124700">
    <property type="protein sequence ID" value="SRP02333"/>
    <property type="gene ID" value="WBGene00261449"/>
</dbReference>
<evidence type="ECO:0000313" key="5">
    <source>
        <dbReference type="WBParaSite" id="SRAE_2000124700.1"/>
    </source>
</evidence>
<keyword evidence="1" id="KW-0472">Membrane</keyword>
<organism evidence="3">
    <name type="scientific">Strongyloides ratti</name>
    <name type="common">Parasitic roundworm</name>
    <dbReference type="NCBI Taxonomy" id="34506"/>
    <lineage>
        <taxon>Eukaryota</taxon>
        <taxon>Metazoa</taxon>
        <taxon>Ecdysozoa</taxon>
        <taxon>Nematoda</taxon>
        <taxon>Chromadorea</taxon>
        <taxon>Rhabditida</taxon>
        <taxon>Tylenchina</taxon>
        <taxon>Panagrolaimomorpha</taxon>
        <taxon>Strongyloidoidea</taxon>
        <taxon>Strongyloididae</taxon>
        <taxon>Strongyloides</taxon>
    </lineage>
</organism>
<dbReference type="InterPro" id="IPR035940">
    <property type="entry name" value="CAP_sf"/>
</dbReference>
<dbReference type="WBParaSite" id="SRAE_2000124700.1">
    <property type="protein sequence ID" value="SRAE_2000124700.1"/>
    <property type="gene ID" value="WBGene00261449"/>
</dbReference>
<dbReference type="CTD" id="36378943"/>
<sequence length="318" mass="38527">MDNHFNIFIFLKMYWNFIILLLMNFIIQSFEHFFLIIPYKIYMRNNQRTYRFFTKRPFERKKDLFTNVLQDYKYVPKAYVLFKLDGLFNETRFIDTRNVGYYERYHKEGVESLPFKQSKYLIKLGQMMDKVMFVCNSGFYPTYKLATICVEDLAKFSKIKSEKSYLGKDQNGKRIWYVAWQNCHFECFSKRNYEDMKPRLLKELNMYRALLRARPVIYNEKIEKQAQKQSELNIRPNEFSQVMYKNQLFREISGINSPPLGSTQMNRWYNDYVRSNKNPRLRKAITKFEEALFSPNTKEVGFGVTKKGNKLIIVCRFR</sequence>
<reference evidence="5" key="3">
    <citation type="submission" date="2020-12" db="UniProtKB">
        <authorList>
            <consortium name="WormBaseParasite"/>
        </authorList>
    </citation>
    <scope>IDENTIFICATION</scope>
</reference>
<gene>
    <name evidence="3 5 6" type="ORF">SRAE_2000124700</name>
</gene>
<dbReference type="Gene3D" id="3.40.33.10">
    <property type="entry name" value="CAP"/>
    <property type="match status" value="1"/>
</dbReference>
<dbReference type="SUPFAM" id="SSF55797">
    <property type="entry name" value="PR-1-like"/>
    <property type="match status" value="1"/>
</dbReference>
<feature type="transmembrane region" description="Helical" evidence="1">
    <location>
        <begin position="13"/>
        <end position="37"/>
    </location>
</feature>
<dbReference type="Pfam" id="PF24100">
    <property type="entry name" value="DUF7381"/>
    <property type="match status" value="1"/>
</dbReference>
<accession>A0A090MY52</accession>
<dbReference type="InterPro" id="IPR055805">
    <property type="entry name" value="DUF7381"/>
</dbReference>
<evidence type="ECO:0000256" key="1">
    <source>
        <dbReference type="SAM" id="Phobius"/>
    </source>
</evidence>
<reference evidence="3" key="2">
    <citation type="submission" date="2014-09" db="EMBL/GenBank/DDBJ databases">
        <authorList>
            <person name="Aslett A.Martin."/>
        </authorList>
    </citation>
    <scope>NUCLEOTIDE SEQUENCE</scope>
    <source>
        <strain evidence="3">ED321 Heterogonic</strain>
    </source>
</reference>
<protein>
    <submittedName>
        <fullName evidence="3 5">CAP domain-containing protein</fullName>
    </submittedName>
</protein>
<feature type="domain" description="DUF7381" evidence="2">
    <location>
        <begin position="32"/>
        <end position="151"/>
    </location>
</feature>
<evidence type="ECO:0000313" key="4">
    <source>
        <dbReference type="Proteomes" id="UP000035682"/>
    </source>
</evidence>
<keyword evidence="1" id="KW-1133">Transmembrane helix</keyword>
<dbReference type="EMBL" id="LN609529">
    <property type="protein sequence ID" value="CEF66579.2"/>
    <property type="molecule type" value="Genomic_DNA"/>
</dbReference>